<comment type="catalytic activity">
    <reaction evidence="2">
        <text>2 GTP = 3',3'-c-di-GMP + 2 diphosphate</text>
        <dbReference type="Rhea" id="RHEA:24898"/>
        <dbReference type="ChEBI" id="CHEBI:33019"/>
        <dbReference type="ChEBI" id="CHEBI:37565"/>
        <dbReference type="ChEBI" id="CHEBI:58805"/>
        <dbReference type="EC" id="2.7.7.65"/>
    </reaction>
</comment>
<gene>
    <name evidence="5" type="ORF">ACFFJK_20080</name>
</gene>
<organism evidence="5 6">
    <name type="scientific">Massilia consociata</name>
    <dbReference type="NCBI Taxonomy" id="760117"/>
    <lineage>
        <taxon>Bacteria</taxon>
        <taxon>Pseudomonadati</taxon>
        <taxon>Pseudomonadota</taxon>
        <taxon>Betaproteobacteria</taxon>
        <taxon>Burkholderiales</taxon>
        <taxon>Oxalobacteraceae</taxon>
        <taxon>Telluria group</taxon>
        <taxon>Massilia</taxon>
    </lineage>
</organism>
<dbReference type="SMART" id="SM00267">
    <property type="entry name" value="GGDEF"/>
    <property type="match status" value="1"/>
</dbReference>
<dbReference type="EC" id="2.7.7.65" evidence="1"/>
<dbReference type="EMBL" id="JBHLWP010000019">
    <property type="protein sequence ID" value="MFC0254197.1"/>
    <property type="molecule type" value="Genomic_DNA"/>
</dbReference>
<dbReference type="PANTHER" id="PTHR45138">
    <property type="entry name" value="REGULATORY COMPONENTS OF SENSORY TRANSDUCTION SYSTEM"/>
    <property type="match status" value="1"/>
</dbReference>
<feature type="transmembrane region" description="Helical" evidence="3">
    <location>
        <begin position="57"/>
        <end position="75"/>
    </location>
</feature>
<name>A0ABV6FL05_9BURK</name>
<dbReference type="Pfam" id="PF00990">
    <property type="entry name" value="GGDEF"/>
    <property type="match status" value="1"/>
</dbReference>
<keyword evidence="3" id="KW-0812">Transmembrane</keyword>
<dbReference type="PANTHER" id="PTHR45138:SF9">
    <property type="entry name" value="DIGUANYLATE CYCLASE DGCM-RELATED"/>
    <property type="match status" value="1"/>
</dbReference>
<proteinExistence type="predicted"/>
<accession>A0ABV6FL05</accession>
<keyword evidence="3" id="KW-0472">Membrane</keyword>
<evidence type="ECO:0000259" key="4">
    <source>
        <dbReference type="PROSITE" id="PS50887"/>
    </source>
</evidence>
<keyword evidence="6" id="KW-1185">Reference proteome</keyword>
<dbReference type="CDD" id="cd01949">
    <property type="entry name" value="GGDEF"/>
    <property type="match status" value="1"/>
</dbReference>
<keyword evidence="5" id="KW-0548">Nucleotidyltransferase</keyword>
<comment type="caution">
    <text evidence="5">The sequence shown here is derived from an EMBL/GenBank/DDBJ whole genome shotgun (WGS) entry which is preliminary data.</text>
</comment>
<evidence type="ECO:0000313" key="6">
    <source>
        <dbReference type="Proteomes" id="UP001589773"/>
    </source>
</evidence>
<reference evidence="5 6" key="1">
    <citation type="submission" date="2024-09" db="EMBL/GenBank/DDBJ databases">
        <authorList>
            <person name="Sun Q."/>
            <person name="Mori K."/>
        </authorList>
    </citation>
    <scope>NUCLEOTIDE SEQUENCE [LARGE SCALE GENOMIC DNA]</scope>
    <source>
        <strain evidence="5 6">CCM 7792</strain>
    </source>
</reference>
<dbReference type="InterPro" id="IPR050469">
    <property type="entry name" value="Diguanylate_Cyclase"/>
</dbReference>
<evidence type="ECO:0000313" key="5">
    <source>
        <dbReference type="EMBL" id="MFC0254197.1"/>
    </source>
</evidence>
<protein>
    <recommendedName>
        <fullName evidence="1">diguanylate cyclase</fullName>
        <ecNumber evidence="1">2.7.7.65</ecNumber>
    </recommendedName>
</protein>
<keyword evidence="5" id="KW-0808">Transferase</keyword>
<dbReference type="SUPFAM" id="SSF55073">
    <property type="entry name" value="Nucleotide cyclase"/>
    <property type="match status" value="1"/>
</dbReference>
<sequence length="319" mass="35837">MTLFGTRIAVAVTAGTCAWFAYRHPLTVRATRRAATIAEIVALTCFMVIAVHRPAEFHWHAMSLAIMLIVIYLYIPNRLTYALILAICSTATFLVLSWQAANMLPADILTMSLLLILANTFGAVAARRFNTVSREEFRAQLVLKDAADRDHLTGCFNRRYLHEHLMPTELARAQRLSQNLTVVLCDIDYFKRINDTYGHADGDAVLRAFADLLKQMTRDQFDSIVRYGGEEFLLILPSTDLDGGQHLSERLRSAFAMMQIRSSENGNVVRATASFGISTAHFGQMATSYTLHDLISSADKMMYEAKRNGRNRVEAFQLC</sequence>
<feature type="transmembrane region" description="Helical" evidence="3">
    <location>
        <begin position="6"/>
        <end position="22"/>
    </location>
</feature>
<feature type="transmembrane region" description="Helical" evidence="3">
    <location>
        <begin position="106"/>
        <end position="126"/>
    </location>
</feature>
<feature type="domain" description="GGDEF" evidence="4">
    <location>
        <begin position="178"/>
        <end position="318"/>
    </location>
</feature>
<evidence type="ECO:0000256" key="2">
    <source>
        <dbReference type="ARBA" id="ARBA00034247"/>
    </source>
</evidence>
<dbReference type="Proteomes" id="UP001589773">
    <property type="component" value="Unassembled WGS sequence"/>
</dbReference>
<evidence type="ECO:0000256" key="3">
    <source>
        <dbReference type="SAM" id="Phobius"/>
    </source>
</evidence>
<dbReference type="InterPro" id="IPR043128">
    <property type="entry name" value="Rev_trsase/Diguanyl_cyclase"/>
</dbReference>
<feature type="transmembrane region" description="Helical" evidence="3">
    <location>
        <begin position="34"/>
        <end position="51"/>
    </location>
</feature>
<dbReference type="GO" id="GO:0052621">
    <property type="term" value="F:diguanylate cyclase activity"/>
    <property type="evidence" value="ECO:0007669"/>
    <property type="project" value="UniProtKB-EC"/>
</dbReference>
<dbReference type="Gene3D" id="3.30.70.270">
    <property type="match status" value="1"/>
</dbReference>
<dbReference type="InterPro" id="IPR000160">
    <property type="entry name" value="GGDEF_dom"/>
</dbReference>
<keyword evidence="3" id="KW-1133">Transmembrane helix</keyword>
<dbReference type="PROSITE" id="PS50887">
    <property type="entry name" value="GGDEF"/>
    <property type="match status" value="1"/>
</dbReference>
<dbReference type="InterPro" id="IPR029787">
    <property type="entry name" value="Nucleotide_cyclase"/>
</dbReference>
<evidence type="ECO:0000256" key="1">
    <source>
        <dbReference type="ARBA" id="ARBA00012528"/>
    </source>
</evidence>
<feature type="transmembrane region" description="Helical" evidence="3">
    <location>
        <begin position="82"/>
        <end position="100"/>
    </location>
</feature>
<dbReference type="NCBIfam" id="TIGR00254">
    <property type="entry name" value="GGDEF"/>
    <property type="match status" value="1"/>
</dbReference>